<dbReference type="AlphaFoldDB" id="A0A1V0A9Z4"/>
<comment type="similarity">
    <text evidence="1">Belongs to the aspartate/glutamate racemases family.</text>
</comment>
<dbReference type="NCBIfam" id="TIGR00035">
    <property type="entry name" value="asp_race"/>
    <property type="match status" value="1"/>
</dbReference>
<name>A0A1V0A9Z4_9ACTN</name>
<dbReference type="Proteomes" id="UP000190797">
    <property type="component" value="Chromosome"/>
</dbReference>
<evidence type="ECO:0000256" key="2">
    <source>
        <dbReference type="ARBA" id="ARBA00023235"/>
    </source>
</evidence>
<evidence type="ECO:0000313" key="3">
    <source>
        <dbReference type="EMBL" id="AQZ67027.1"/>
    </source>
</evidence>
<dbReference type="Gene3D" id="3.40.50.1860">
    <property type="match status" value="2"/>
</dbReference>
<dbReference type="PANTHER" id="PTHR21198">
    <property type="entry name" value="GLUTAMATE RACEMASE"/>
    <property type="match status" value="1"/>
</dbReference>
<proteinExistence type="inferred from homology"/>
<dbReference type="STRING" id="1909395.BKM31_41240"/>
<keyword evidence="2" id="KW-0413">Isomerase</keyword>
<dbReference type="PANTHER" id="PTHR21198:SF7">
    <property type="entry name" value="ASPARTATE-GLUTAMATE RACEMASE FAMILY"/>
    <property type="match status" value="1"/>
</dbReference>
<keyword evidence="4" id="KW-1185">Reference proteome</keyword>
<dbReference type="InterPro" id="IPR001920">
    <property type="entry name" value="Asp/Glu_race"/>
</dbReference>
<reference evidence="4" key="1">
    <citation type="journal article" date="2017" name="Med. Chem. Commun.">
        <title>Nonomuraea sp. ATCC 55076 harbours the largest actinomycete chromosome to date and the kistamicin biosynthetic gene cluster.</title>
        <authorList>
            <person name="Nazari B."/>
            <person name="Forneris C.C."/>
            <person name="Gibson M.I."/>
            <person name="Moon K."/>
            <person name="Schramma K.R."/>
            <person name="Seyedsayamdost M.R."/>
        </authorList>
    </citation>
    <scope>NUCLEOTIDE SEQUENCE [LARGE SCALE GENOMIC DNA]</scope>
    <source>
        <strain evidence="4">ATCC 55076</strain>
    </source>
</reference>
<evidence type="ECO:0000313" key="4">
    <source>
        <dbReference type="Proteomes" id="UP000190797"/>
    </source>
</evidence>
<organism evidence="3 4">
    <name type="scientific">[Actinomadura] parvosata subsp. kistnae</name>
    <dbReference type="NCBI Taxonomy" id="1909395"/>
    <lineage>
        <taxon>Bacteria</taxon>
        <taxon>Bacillati</taxon>
        <taxon>Actinomycetota</taxon>
        <taxon>Actinomycetes</taxon>
        <taxon>Streptosporangiales</taxon>
        <taxon>Streptosporangiaceae</taxon>
        <taxon>Nonomuraea</taxon>
    </lineage>
</organism>
<dbReference type="EMBL" id="CP017717">
    <property type="protein sequence ID" value="AQZ67027.1"/>
    <property type="molecule type" value="Genomic_DNA"/>
</dbReference>
<dbReference type="SUPFAM" id="SSF53681">
    <property type="entry name" value="Aspartate/glutamate racemase"/>
    <property type="match status" value="2"/>
</dbReference>
<dbReference type="OrthoDB" id="9803739at2"/>
<protein>
    <submittedName>
        <fullName evidence="3">Aspartate racemase</fullName>
    </submittedName>
</protein>
<dbReference type="KEGG" id="noa:BKM31_41240"/>
<dbReference type="GO" id="GO:0047661">
    <property type="term" value="F:amino-acid racemase activity"/>
    <property type="evidence" value="ECO:0007669"/>
    <property type="project" value="InterPro"/>
</dbReference>
<gene>
    <name evidence="3" type="ORF">BKM31_41240</name>
</gene>
<dbReference type="InterPro" id="IPR004380">
    <property type="entry name" value="Asp_race"/>
</dbReference>
<accession>A0A1V0A9Z4</accession>
<dbReference type="Pfam" id="PF01177">
    <property type="entry name" value="Asp_Glu_race"/>
    <property type="match status" value="1"/>
</dbReference>
<dbReference type="InterPro" id="IPR015942">
    <property type="entry name" value="Asp/Glu/hydantoin_racemase"/>
</dbReference>
<evidence type="ECO:0000256" key="1">
    <source>
        <dbReference type="ARBA" id="ARBA00007847"/>
    </source>
</evidence>
<sequence length="244" mass="26099">MHHLGILAHSTEGAALSFLSFCQEGFRRLGEHDHPDVTLDYIPFGRSMAAWDAGDHDTVRKTLAVSVDRLSRAGAEFFICPDNTAHLALERPGPALALPGLHIAEVVAEQAARDGRTRVGVLGTSYTMEGPVYPRALGARGIAAEIPDPGEREVVNRIIFDELVNGVFTEDSRAAYIKIIERLAARGCDAVALVCTEIPLLIAPEHSPLPTLDSTRLLSAAAYEAAAGLRPFPSWRGGAEGLAS</sequence>